<keyword evidence="2" id="KW-0732">Signal</keyword>
<feature type="signal peptide" evidence="2">
    <location>
        <begin position="1"/>
        <end position="18"/>
    </location>
</feature>
<reference evidence="3 4" key="1">
    <citation type="submission" date="2005-10" db="EMBL/GenBank/DDBJ databases">
        <title>Complete sequence of Geobacter metallireducens GS-15.</title>
        <authorList>
            <consortium name="US DOE Joint Genome Institute"/>
            <person name="Copeland A."/>
            <person name="Lucas S."/>
            <person name="Lapidus A."/>
            <person name="Barry K."/>
            <person name="Detter J.C."/>
            <person name="Glavina T."/>
            <person name="Hammon N."/>
            <person name="Israni S."/>
            <person name="Pitluck S."/>
            <person name="Di Bartolo G."/>
            <person name="Chain P."/>
            <person name="Schmutz J."/>
            <person name="Larimer F."/>
            <person name="Land M."/>
            <person name="Kyrpides N."/>
            <person name="Ivanova N."/>
            <person name="Richardson P."/>
        </authorList>
    </citation>
    <scope>NUCLEOTIDE SEQUENCE [LARGE SCALE GENOMIC DNA]</scope>
    <source>
        <strain evidence="4">ATCC 53774 / DSM 7210 / GS-15</strain>
    </source>
</reference>
<proteinExistence type="predicted"/>
<evidence type="ECO:0008006" key="5">
    <source>
        <dbReference type="Google" id="ProtNLM"/>
    </source>
</evidence>
<evidence type="ECO:0000313" key="3">
    <source>
        <dbReference type="EMBL" id="AFR42828.1"/>
    </source>
</evidence>
<dbReference type="AlphaFoldDB" id="J7LYG0"/>
<dbReference type="STRING" id="269799.Gmet_3609"/>
<protein>
    <recommendedName>
        <fullName evidence="5">Lipoprotein</fullName>
    </recommendedName>
</protein>
<dbReference type="EMBL" id="CP000148">
    <property type="protein sequence ID" value="AFR42828.1"/>
    <property type="molecule type" value="Genomic_DNA"/>
</dbReference>
<evidence type="ECO:0000256" key="2">
    <source>
        <dbReference type="SAM" id="SignalP"/>
    </source>
</evidence>
<gene>
    <name evidence="3" type="ordered locus">Gmet_3609</name>
</gene>
<keyword evidence="4" id="KW-1185">Reference proteome</keyword>
<dbReference type="HOGENOM" id="CLU_2246105_0_0_7"/>
<reference evidence="3 4" key="2">
    <citation type="journal article" date="2009" name="BMC Microbiol.">
        <title>The genome sequence of Geobacter metallireducens: features of metabolism, physiology and regulation common and dissimilar to Geobacter sulfurreducens.</title>
        <authorList>
            <person name="Aklujkar M."/>
            <person name="Krushkal J."/>
            <person name="DiBartolo G."/>
            <person name="Lapidus A."/>
            <person name="Land M.L."/>
            <person name="Lovley D.R."/>
        </authorList>
    </citation>
    <scope>NUCLEOTIDE SEQUENCE [LARGE SCALE GENOMIC DNA]</scope>
    <source>
        <strain evidence="4">ATCC 53774 / DSM 7210 / GS-15</strain>
    </source>
</reference>
<feature type="chain" id="PRO_5003794736" description="Lipoprotein" evidence="2">
    <location>
        <begin position="19"/>
        <end position="104"/>
    </location>
</feature>
<name>J7LYG0_GEOMG</name>
<evidence type="ECO:0000256" key="1">
    <source>
        <dbReference type="SAM" id="MobiDB-lite"/>
    </source>
</evidence>
<evidence type="ECO:0000313" key="4">
    <source>
        <dbReference type="Proteomes" id="UP000007073"/>
    </source>
</evidence>
<dbReference type="Proteomes" id="UP000007073">
    <property type="component" value="Chromosome"/>
</dbReference>
<sequence length="104" mass="11216">MKLAVVAGMVLLPHVLFADTDCRVDEYPDHYVVVCTGEEKAEPPAPRPSTIGQSATAATSATPIQAAIQDHSTDSINGPRPGRMSRSRLEAAITARNRFLQENE</sequence>
<organism evidence="3 4">
    <name type="scientific">Geobacter metallireducens (strain ATCC 53774 / DSM 7210 / GS-15)</name>
    <dbReference type="NCBI Taxonomy" id="269799"/>
    <lineage>
        <taxon>Bacteria</taxon>
        <taxon>Pseudomonadati</taxon>
        <taxon>Thermodesulfobacteriota</taxon>
        <taxon>Desulfuromonadia</taxon>
        <taxon>Geobacterales</taxon>
        <taxon>Geobacteraceae</taxon>
        <taxon>Geobacter</taxon>
    </lineage>
</organism>
<feature type="region of interest" description="Disordered" evidence="1">
    <location>
        <begin position="39"/>
        <end position="62"/>
    </location>
</feature>
<feature type="compositionally biased region" description="Polar residues" evidence="1">
    <location>
        <begin position="50"/>
        <end position="62"/>
    </location>
</feature>
<feature type="region of interest" description="Disordered" evidence="1">
    <location>
        <begin position="67"/>
        <end position="86"/>
    </location>
</feature>
<accession>J7LYG0</accession>
<dbReference type="KEGG" id="gme:Gmet_3609"/>